<keyword evidence="2" id="KW-0472">Membrane</keyword>
<dbReference type="PANTHER" id="PTHR47372">
    <property type="entry name" value="DAUER UP-REGULATED-RELATED"/>
    <property type="match status" value="1"/>
</dbReference>
<evidence type="ECO:0000259" key="3">
    <source>
        <dbReference type="Pfam" id="PF20155"/>
    </source>
</evidence>
<keyword evidence="2" id="KW-0812">Transmembrane</keyword>
<name>A0ABV5P304_9ACTN</name>
<organism evidence="4 5">
    <name type="scientific">Nonomuraea salmonea</name>
    <dbReference type="NCBI Taxonomy" id="46181"/>
    <lineage>
        <taxon>Bacteria</taxon>
        <taxon>Bacillati</taxon>
        <taxon>Actinomycetota</taxon>
        <taxon>Actinomycetes</taxon>
        <taxon>Streptosporangiales</taxon>
        <taxon>Streptosporangiaceae</taxon>
        <taxon>Nonomuraea</taxon>
    </lineage>
</organism>
<reference evidence="4 5" key="1">
    <citation type="submission" date="2024-09" db="EMBL/GenBank/DDBJ databases">
        <authorList>
            <person name="Sun Q."/>
            <person name="Mori K."/>
        </authorList>
    </citation>
    <scope>NUCLEOTIDE SEQUENCE [LARGE SCALE GENOMIC DNA]</scope>
    <source>
        <strain evidence="4 5">JCM 3324</strain>
    </source>
</reference>
<evidence type="ECO:0000256" key="2">
    <source>
        <dbReference type="SAM" id="Phobius"/>
    </source>
</evidence>
<dbReference type="RefSeq" id="WP_379485252.1">
    <property type="nucleotide sequence ID" value="NZ_JBHMCF010000057.1"/>
</dbReference>
<evidence type="ECO:0000256" key="1">
    <source>
        <dbReference type="SAM" id="MobiDB-lite"/>
    </source>
</evidence>
<gene>
    <name evidence="4" type="ORF">ACFFR3_46400</name>
</gene>
<evidence type="ECO:0000313" key="4">
    <source>
        <dbReference type="EMBL" id="MFB9476970.1"/>
    </source>
</evidence>
<feature type="compositionally biased region" description="Basic and acidic residues" evidence="1">
    <location>
        <begin position="1117"/>
        <end position="1131"/>
    </location>
</feature>
<feature type="transmembrane region" description="Helical" evidence="2">
    <location>
        <begin position="675"/>
        <end position="696"/>
    </location>
</feature>
<comment type="caution">
    <text evidence="4">The sequence shown here is derived from an EMBL/GenBank/DDBJ whole genome shotgun (WGS) entry which is preliminary data.</text>
</comment>
<dbReference type="NCBIfam" id="TIGR02675">
    <property type="entry name" value="tape_meas_nterm"/>
    <property type="match status" value="1"/>
</dbReference>
<dbReference type="Proteomes" id="UP001589568">
    <property type="component" value="Unassembled WGS sequence"/>
</dbReference>
<feature type="transmembrane region" description="Helical" evidence="2">
    <location>
        <begin position="520"/>
        <end position="542"/>
    </location>
</feature>
<dbReference type="PANTHER" id="PTHR47372:SF11">
    <property type="entry name" value="RE19971P"/>
    <property type="match status" value="1"/>
</dbReference>
<accession>A0ABV5P304</accession>
<feature type="domain" description="Tape measure protein N-terminal" evidence="3">
    <location>
        <begin position="296"/>
        <end position="481"/>
    </location>
</feature>
<protein>
    <submittedName>
        <fullName evidence="4">Tape measure protein</fullName>
    </submittedName>
</protein>
<proteinExistence type="predicted"/>
<feature type="region of interest" description="Disordered" evidence="1">
    <location>
        <begin position="1103"/>
        <end position="1131"/>
    </location>
</feature>
<dbReference type="InterPro" id="IPR013491">
    <property type="entry name" value="Tape_meas_N"/>
</dbReference>
<keyword evidence="5" id="KW-1185">Reference proteome</keyword>
<keyword evidence="2" id="KW-1133">Transmembrane helix</keyword>
<dbReference type="Pfam" id="PF20155">
    <property type="entry name" value="TMP_3"/>
    <property type="match status" value="1"/>
</dbReference>
<sequence>MSSAFVEIVADTSKLEDDKLASQIKKSIGRAAQDAEKGLDGVADAAERVGKAVGEEIADGAKDAAKALGEVGAEGLGDVEDAAKRAGRAVGDELTGGARKAAKALGDVGADGLDGVEVQAERAGRALQDRLVSAARVAGRSLDRVAEGLASGTGKVRSAAAAVAAQVARPFQAAGRAIQTALETAVVRPGRLMAGLAVQAGRSAREIGSAFVESSRVAQSALNAINSVSFAPVVAKARAAGAMIGSAFSSATARAERALTPIQGILTKRVMKPVGYTVAGIAGIAAGIAGFGLVWAAELEQTTISFTALLGSAKAARDYVAELQQFAAETPFEFQGLADAAMRLLAMGKAAGIAKKEILPTLTIIGDIAAVLGQGQEEIDGVVRALGQMASKGKTSMEELHQISERLPGFSAVAAIAAARGTSTGQAMDDIAAGAVTGREGIDAILKGMQQFKGAAGAMEAQSETLAGRWSAFKDQLKIAMTDAIQPLVPTAKKALDQLGPVLAQGASALVPSLGTLLEAFTPFLSALVSSGAPVLAQLFGVLAKALQILTPLLGPVLGAFGQLLAALTPLMGPIGAIASLAGTILAAALRLLAAILTPIVSALSGPLTTAIAQLQPAFSQLAAAIMPVASQLAQQLAPILPQLIPPFLQLAVALIELLAAVMPILPPIIQLAGALLNLAVSKVVVPLLTLIVGALTKLLGAVTSVIGPIAKFVGSWDLGKAWNAITSFVSNTVSTLTNLGSQAVQLGANIINGMIRGVSNMVGSLISTVKNAASSALSAAKNLLWIFSPSRRFEREVGRNMMLGWIRGIVRNSKGVKTSVEKVAKDVLKIGRMTAQKSFVKTLTGDDPRAITNTLKQVLTQVRKTFKGLRTTADDRLITRIRNANKTLTGLAKKRADLAKRIQDASKAAEQIAGRARDYAGIVGLGDSDQVLSPTALESLLRDRLIKIRRFTGDLEQLARRGLDKDLIRQLADAGPEQAGGLARSLTTASAATIASLTKLNRDISRESTDLGKKVADHLYDAGRKAGAGFLDGLRAQQAELTKIMERMARTVASTIRKTLKMRSPSKVTEDLGDDAMQGFFDGIENRVPELRRLLSRAVAVPSQPVRTPRPLQPIRDTRRPHARDTSTGGRERVVRQYNVQAPVTVHAHGSDPRSVGDYIEARIVAAVR</sequence>
<feature type="transmembrane region" description="Helical" evidence="2">
    <location>
        <begin position="274"/>
        <end position="297"/>
    </location>
</feature>
<evidence type="ECO:0000313" key="5">
    <source>
        <dbReference type="Proteomes" id="UP001589568"/>
    </source>
</evidence>
<feature type="transmembrane region" description="Helical" evidence="2">
    <location>
        <begin position="575"/>
        <end position="597"/>
    </location>
</feature>
<dbReference type="EMBL" id="JBHMCF010000057">
    <property type="protein sequence ID" value="MFB9476970.1"/>
    <property type="molecule type" value="Genomic_DNA"/>
</dbReference>